<evidence type="ECO:0000313" key="4">
    <source>
        <dbReference type="EMBL" id="PWI75556.1"/>
    </source>
</evidence>
<name>A0A2U3EM12_PURLI</name>
<gene>
    <name evidence="4" type="ORF">PCL_06214</name>
    <name evidence="3" type="ORF">Purlil1_4137</name>
</gene>
<evidence type="ECO:0000313" key="3">
    <source>
        <dbReference type="EMBL" id="KAK4091707.1"/>
    </source>
</evidence>
<feature type="region of interest" description="Disordered" evidence="2">
    <location>
        <begin position="118"/>
        <end position="145"/>
    </location>
</feature>
<keyword evidence="1" id="KW-0175">Coiled coil</keyword>
<sequence length="156" mass="18813">MSNTRDGQVRDLDDVAREMRQNELENQDRDFSWRKQDVQDEAGALGEYQRQLEEVQQQIHELEQRLHRLRTLQIENQSNKQRDNQHKRKLLEEDQRLDFQQHQVRVQLQAIKDLRELDERQAVEQQPETPAYFPPQVSDDDEPVSEYTCSQVFPSW</sequence>
<evidence type="ECO:0000256" key="1">
    <source>
        <dbReference type="SAM" id="Coils"/>
    </source>
</evidence>
<dbReference type="EMBL" id="JAWRVI010000011">
    <property type="protein sequence ID" value="KAK4091707.1"/>
    <property type="molecule type" value="Genomic_DNA"/>
</dbReference>
<evidence type="ECO:0000313" key="5">
    <source>
        <dbReference type="Proteomes" id="UP000245956"/>
    </source>
</evidence>
<proteinExistence type="predicted"/>
<accession>A0A2U3EM12</accession>
<reference evidence="4" key="1">
    <citation type="submission" date="2015-05" db="EMBL/GenBank/DDBJ databases">
        <authorList>
            <person name="Wang D.B."/>
            <person name="Wang M."/>
        </authorList>
    </citation>
    <scope>NUCLEOTIDE SEQUENCE</scope>
    <source>
        <strain evidence="4">36-1</strain>
    </source>
</reference>
<feature type="coiled-coil region" evidence="1">
    <location>
        <begin position="38"/>
        <end position="72"/>
    </location>
</feature>
<dbReference type="AlphaFoldDB" id="A0A2U3EM12"/>
<reference evidence="3" key="3">
    <citation type="submission" date="2023-11" db="EMBL/GenBank/DDBJ databases">
        <authorList>
            <person name="Beijen E."/>
            <person name="Ohm R.A."/>
        </authorList>
    </citation>
    <scope>NUCLEOTIDE SEQUENCE</scope>
    <source>
        <strain evidence="3">CBS 150709</strain>
    </source>
</reference>
<protein>
    <submittedName>
        <fullName evidence="4">Uncharacterized protein</fullName>
    </submittedName>
</protein>
<organism evidence="4 5">
    <name type="scientific">Purpureocillium lilacinum</name>
    <name type="common">Paecilomyces lilacinus</name>
    <dbReference type="NCBI Taxonomy" id="33203"/>
    <lineage>
        <taxon>Eukaryota</taxon>
        <taxon>Fungi</taxon>
        <taxon>Dikarya</taxon>
        <taxon>Ascomycota</taxon>
        <taxon>Pezizomycotina</taxon>
        <taxon>Sordariomycetes</taxon>
        <taxon>Hypocreomycetidae</taxon>
        <taxon>Hypocreales</taxon>
        <taxon>Ophiocordycipitaceae</taxon>
        <taxon>Purpureocillium</taxon>
    </lineage>
</organism>
<feature type="compositionally biased region" description="Basic and acidic residues" evidence="2">
    <location>
        <begin position="7"/>
        <end position="29"/>
    </location>
</feature>
<evidence type="ECO:0000313" key="6">
    <source>
        <dbReference type="Proteomes" id="UP001287286"/>
    </source>
</evidence>
<reference evidence="4 5" key="2">
    <citation type="journal article" date="2016" name="Front. Microbiol.">
        <title>Genome and transcriptome sequences reveal the specific parasitism of the nematophagous Purpureocillium lilacinum 36-1.</title>
        <authorList>
            <person name="Xie J."/>
            <person name="Li S."/>
            <person name="Mo C."/>
            <person name="Xiao X."/>
            <person name="Peng D."/>
            <person name="Wang G."/>
            <person name="Xiao Y."/>
        </authorList>
    </citation>
    <scope>NUCLEOTIDE SEQUENCE [LARGE SCALE GENOMIC DNA]</scope>
    <source>
        <strain evidence="4 5">36-1</strain>
    </source>
</reference>
<keyword evidence="6" id="KW-1185">Reference proteome</keyword>
<dbReference type="EMBL" id="LCWV01000002">
    <property type="protein sequence ID" value="PWI75556.1"/>
    <property type="molecule type" value="Genomic_DNA"/>
</dbReference>
<dbReference type="Proteomes" id="UP001287286">
    <property type="component" value="Unassembled WGS sequence"/>
</dbReference>
<reference evidence="3 6" key="4">
    <citation type="journal article" date="2024" name="Microbiol. Resour. Announc.">
        <title>Genome annotations for the ascomycete fungi Trichoderma harzianum, Trichoderma aggressivum, and Purpureocillium lilacinum.</title>
        <authorList>
            <person name="Beijen E.P.W."/>
            <person name="Ohm R.A."/>
        </authorList>
    </citation>
    <scope>NUCLEOTIDE SEQUENCE [LARGE SCALE GENOMIC DNA]</scope>
    <source>
        <strain evidence="3 6">CBS 150709</strain>
    </source>
</reference>
<dbReference type="Proteomes" id="UP000245956">
    <property type="component" value="Unassembled WGS sequence"/>
</dbReference>
<comment type="caution">
    <text evidence="4">The sequence shown here is derived from an EMBL/GenBank/DDBJ whole genome shotgun (WGS) entry which is preliminary data.</text>
</comment>
<feature type="region of interest" description="Disordered" evidence="2">
    <location>
        <begin position="1"/>
        <end position="29"/>
    </location>
</feature>
<evidence type="ECO:0000256" key="2">
    <source>
        <dbReference type="SAM" id="MobiDB-lite"/>
    </source>
</evidence>